<reference evidence="2" key="1">
    <citation type="submission" date="2023-05" db="EMBL/GenBank/DDBJ databases">
        <authorList>
            <person name="Huff M."/>
        </authorList>
    </citation>
    <scope>NUCLEOTIDE SEQUENCE</scope>
</reference>
<protein>
    <recommendedName>
        <fullName evidence="4">Transmembrane protein</fullName>
    </recommendedName>
</protein>
<keyword evidence="3" id="KW-1185">Reference proteome</keyword>
<gene>
    <name evidence="2" type="ORF">FPE_LOCUS31006</name>
</gene>
<keyword evidence="1" id="KW-1133">Transmembrane helix</keyword>
<evidence type="ECO:0000313" key="2">
    <source>
        <dbReference type="EMBL" id="CAI9783485.1"/>
    </source>
</evidence>
<dbReference type="PANTHER" id="PTHR37189">
    <property type="entry name" value="CONCANAVALIN A-LIKE LECTIN/GLUCANASE DOMAIN-CONTAINING PROTEIN-RELATED"/>
    <property type="match status" value="1"/>
</dbReference>
<organism evidence="2 3">
    <name type="scientific">Fraxinus pennsylvanica</name>
    <dbReference type="NCBI Taxonomy" id="56036"/>
    <lineage>
        <taxon>Eukaryota</taxon>
        <taxon>Viridiplantae</taxon>
        <taxon>Streptophyta</taxon>
        <taxon>Embryophyta</taxon>
        <taxon>Tracheophyta</taxon>
        <taxon>Spermatophyta</taxon>
        <taxon>Magnoliopsida</taxon>
        <taxon>eudicotyledons</taxon>
        <taxon>Gunneridae</taxon>
        <taxon>Pentapetalae</taxon>
        <taxon>asterids</taxon>
        <taxon>lamiids</taxon>
        <taxon>Lamiales</taxon>
        <taxon>Oleaceae</taxon>
        <taxon>Oleeae</taxon>
        <taxon>Fraxinus</taxon>
    </lineage>
</organism>
<dbReference type="Proteomes" id="UP000834106">
    <property type="component" value="Chromosome 20"/>
</dbReference>
<evidence type="ECO:0008006" key="4">
    <source>
        <dbReference type="Google" id="ProtNLM"/>
    </source>
</evidence>
<dbReference type="PANTHER" id="PTHR37189:SF4">
    <property type="entry name" value="TRANSMEMBRANE PROTEIN"/>
    <property type="match status" value="1"/>
</dbReference>
<proteinExistence type="predicted"/>
<dbReference type="AlphaFoldDB" id="A0AAD2A8K2"/>
<dbReference type="EMBL" id="OU503055">
    <property type="protein sequence ID" value="CAI9783485.1"/>
    <property type="molecule type" value="Genomic_DNA"/>
</dbReference>
<keyword evidence="1" id="KW-0812">Transmembrane</keyword>
<evidence type="ECO:0000256" key="1">
    <source>
        <dbReference type="SAM" id="Phobius"/>
    </source>
</evidence>
<keyword evidence="1" id="KW-0472">Membrane</keyword>
<evidence type="ECO:0000313" key="3">
    <source>
        <dbReference type="Proteomes" id="UP000834106"/>
    </source>
</evidence>
<name>A0AAD2A8K2_9LAMI</name>
<sequence length="146" mass="15834">MLNCYFQYGIVAFVAIFTIISESDGREIRPSDHGLAYQDSSPPIKANGTEEMLYFFGATSSSSVPLPKANNLSDPATWWSKHKVGRSSGDHVKRSMLVASLICGLTGVALLSVAGILFLIRLRKQNKQKLSTSSAPTSAPNPFARK</sequence>
<accession>A0AAD2A8K2</accession>
<feature type="transmembrane region" description="Helical" evidence="1">
    <location>
        <begin position="96"/>
        <end position="120"/>
    </location>
</feature>